<keyword evidence="1" id="KW-0223">Dioxygenase</keyword>
<name>A0A0X8JM71_9BACT</name>
<dbReference type="KEGG" id="dfi:AXF13_14945"/>
<dbReference type="EMBL" id="CP014229">
    <property type="protein sequence ID" value="AMD91320.1"/>
    <property type="molecule type" value="Genomic_DNA"/>
</dbReference>
<keyword evidence="1" id="KW-0560">Oxidoreductase</keyword>
<dbReference type="RefSeq" id="WP_062254424.1">
    <property type="nucleotide sequence ID" value="NZ_CP014229.1"/>
</dbReference>
<sequence length="227" mass="25450">MDFSHTGITRPLSRPFILTAAFLLFLISPFPASGANRDASDKNTLSDGYPSVNKAEVEAKLRAKGKRPWIEREKGMGVVTLKNGGTLREDFLPLDAYEAYSDVDLRDTMPKFAPGYDNQNGKADAVSRALENWLKKDLPFGFKALAGDGKVDVVKLEKYGGVKAYAFIIPMGRELAAITPDHKHFYYKIPDVLRTLEGFLATQPELAKVIWLERGDNFFMFVLQRKK</sequence>
<accession>A0A0X8JM71</accession>
<reference evidence="2" key="1">
    <citation type="submission" date="2016-02" db="EMBL/GenBank/DDBJ databases">
        <authorList>
            <person name="Holder M.E."/>
            <person name="Ajami N.J."/>
            <person name="Petrosino J.F."/>
        </authorList>
    </citation>
    <scope>NUCLEOTIDE SEQUENCE [LARGE SCALE GENOMIC DNA]</scope>
    <source>
        <strain evidence="2">CCUG 45958</strain>
    </source>
</reference>
<protein>
    <submittedName>
        <fullName evidence="1">Aromatic ring-opening dioxygenase LigA</fullName>
    </submittedName>
</protein>
<dbReference type="Proteomes" id="UP000069241">
    <property type="component" value="Chromosome"/>
</dbReference>
<keyword evidence="2" id="KW-1185">Reference proteome</keyword>
<gene>
    <name evidence="1" type="ORF">AXF13_14945</name>
</gene>
<evidence type="ECO:0000313" key="1">
    <source>
        <dbReference type="EMBL" id="AMD91320.1"/>
    </source>
</evidence>
<dbReference type="AlphaFoldDB" id="A0A0X8JM71"/>
<evidence type="ECO:0000313" key="2">
    <source>
        <dbReference type="Proteomes" id="UP000069241"/>
    </source>
</evidence>
<organism evidence="1 2">
    <name type="scientific">Desulfovibrio fairfieldensis</name>
    <dbReference type="NCBI Taxonomy" id="44742"/>
    <lineage>
        <taxon>Bacteria</taxon>
        <taxon>Pseudomonadati</taxon>
        <taxon>Thermodesulfobacteriota</taxon>
        <taxon>Desulfovibrionia</taxon>
        <taxon>Desulfovibrionales</taxon>
        <taxon>Desulfovibrionaceae</taxon>
        <taxon>Desulfovibrio</taxon>
    </lineage>
</organism>
<dbReference type="GO" id="GO:0051213">
    <property type="term" value="F:dioxygenase activity"/>
    <property type="evidence" value="ECO:0007669"/>
    <property type="project" value="UniProtKB-KW"/>
</dbReference>
<proteinExistence type="predicted"/>